<protein>
    <submittedName>
        <fullName evidence="1">Uncharacterized protein</fullName>
    </submittedName>
</protein>
<dbReference type="Proteomes" id="UP001148662">
    <property type="component" value="Unassembled WGS sequence"/>
</dbReference>
<proteinExistence type="predicted"/>
<name>A0ACC1RQL2_9APHY</name>
<evidence type="ECO:0000313" key="2">
    <source>
        <dbReference type="Proteomes" id="UP001148662"/>
    </source>
</evidence>
<evidence type="ECO:0000313" key="1">
    <source>
        <dbReference type="EMBL" id="KAJ3523594.1"/>
    </source>
</evidence>
<reference evidence="1" key="1">
    <citation type="submission" date="2022-07" db="EMBL/GenBank/DDBJ databases">
        <title>Genome Sequence of Phlebia brevispora.</title>
        <authorList>
            <person name="Buettner E."/>
        </authorList>
    </citation>
    <scope>NUCLEOTIDE SEQUENCE</scope>
    <source>
        <strain evidence="1">MPL23</strain>
    </source>
</reference>
<gene>
    <name evidence="1" type="ORF">NM688_g8701</name>
</gene>
<keyword evidence="2" id="KW-1185">Reference proteome</keyword>
<accession>A0ACC1RQL2</accession>
<organism evidence="1 2">
    <name type="scientific">Phlebia brevispora</name>
    <dbReference type="NCBI Taxonomy" id="194682"/>
    <lineage>
        <taxon>Eukaryota</taxon>
        <taxon>Fungi</taxon>
        <taxon>Dikarya</taxon>
        <taxon>Basidiomycota</taxon>
        <taxon>Agaricomycotina</taxon>
        <taxon>Agaricomycetes</taxon>
        <taxon>Polyporales</taxon>
        <taxon>Meruliaceae</taxon>
        <taxon>Phlebia</taxon>
    </lineage>
</organism>
<sequence length="469" mass="54045">MPHTLLEPLELKAQPASDTEIESTDLEDENMEAKKPASRDRTFKDAIHGWVTFNERVCKVIDTPHFQRLRYVKQLGTSYYVWPSASHNRFEHCLGVAHLAQEQIKFLRDTQPELGITDQDIDLVTIAGLCHDLGHGPWSHVWDTLFIPTALPDKKWRHEDASEMMFDDLIKLVHVDITPDEATIIKALIAGESDRCSDMDVKPFLFDIVANKRNGLDVDKFDYIARDNHAIGQGETISLGKLIRSARVIKGQICYDIKDASTVYELCWSRFSLHKRIYNHKTAKAIEYMIIDALLAAEKCLRIAKKLEKPDEYIYLTDDIKTRIEMDDRPELAKAREIFQKINLRQLYKEVDSNVFIWEQKQRCRAHFTPEAIVLAAKRICQGTPHEELAQGLTAEHVIVDMAEMHYGMKDANPLDTVRFYSKRRPNKALKAEPGCISHIMPDRFGEVLLRVYTRDRRSVLISLVVAMY</sequence>
<dbReference type="EMBL" id="JANHOG010002421">
    <property type="protein sequence ID" value="KAJ3523594.1"/>
    <property type="molecule type" value="Genomic_DNA"/>
</dbReference>
<comment type="caution">
    <text evidence="1">The sequence shown here is derived from an EMBL/GenBank/DDBJ whole genome shotgun (WGS) entry which is preliminary data.</text>
</comment>